<evidence type="ECO:0000259" key="6">
    <source>
        <dbReference type="PROSITE" id="PS00631"/>
    </source>
</evidence>
<dbReference type="Pfam" id="PF00883">
    <property type="entry name" value="Peptidase_M17"/>
    <property type="match status" value="1"/>
</dbReference>
<dbReference type="Proteomes" id="UP000007463">
    <property type="component" value="Chromosome"/>
</dbReference>
<dbReference type="Gene3D" id="3.40.630.10">
    <property type="entry name" value="Zn peptidases"/>
    <property type="match status" value="1"/>
</dbReference>
<dbReference type="PRINTS" id="PR00481">
    <property type="entry name" value="LAMNOPPTDASE"/>
</dbReference>
<keyword evidence="4" id="KW-0378">Hydrolase</keyword>
<name>F2IC15_FLUTR</name>
<gene>
    <name evidence="7" type="ordered locus">Fluta_1246</name>
</gene>
<keyword evidence="5" id="KW-0464">Manganese</keyword>
<dbReference type="Gene3D" id="3.40.220.10">
    <property type="entry name" value="Leucine Aminopeptidase, subunit E, domain 1"/>
    <property type="match status" value="1"/>
</dbReference>
<dbReference type="HOGENOM" id="CLU_013734_6_0_10"/>
<evidence type="ECO:0000256" key="4">
    <source>
        <dbReference type="ARBA" id="ARBA00022801"/>
    </source>
</evidence>
<reference evidence="8" key="2">
    <citation type="submission" date="2011-02" db="EMBL/GenBank/DDBJ databases">
        <title>The complete genome of Fluviicola taffensis DSM 16823.</title>
        <authorList>
            <consortium name="US DOE Joint Genome Institute (JGI-PGF)"/>
            <person name="Lucas S."/>
            <person name="Copeland A."/>
            <person name="Lapidus A."/>
            <person name="Bruce D."/>
            <person name="Goodwin L."/>
            <person name="Pitluck S."/>
            <person name="Kyrpides N."/>
            <person name="Mavromatis K."/>
            <person name="Ivanova N."/>
            <person name="Mikhailova N."/>
            <person name="Pagani I."/>
            <person name="Chertkov O."/>
            <person name="Detter J.C."/>
            <person name="Han C."/>
            <person name="Tapia R."/>
            <person name="Land M."/>
            <person name="Hauser L."/>
            <person name="Markowitz V."/>
            <person name="Cheng J.-F."/>
            <person name="Hugenholtz P."/>
            <person name="Woyke T."/>
            <person name="Wu D."/>
            <person name="Tindall B."/>
            <person name="Pomrenke H.G."/>
            <person name="Brambilla E."/>
            <person name="Klenk H.-P."/>
            <person name="Eisen J.A."/>
        </authorList>
    </citation>
    <scope>NUCLEOTIDE SEQUENCE [LARGE SCALE GENOMIC DNA]</scope>
    <source>
        <strain evidence="8">DSM 16823 / RW262 / RW262</strain>
    </source>
</reference>
<dbReference type="GO" id="GO:0005737">
    <property type="term" value="C:cytoplasm"/>
    <property type="evidence" value="ECO:0007669"/>
    <property type="project" value="InterPro"/>
</dbReference>
<keyword evidence="2 7" id="KW-0031">Aminopeptidase</keyword>
<dbReference type="PANTHER" id="PTHR11963">
    <property type="entry name" value="LEUCINE AMINOPEPTIDASE-RELATED"/>
    <property type="match status" value="1"/>
</dbReference>
<protein>
    <submittedName>
        <fullName evidence="7">Peptidase M17 leucyl aminopeptidase domain protein</fullName>
    </submittedName>
</protein>
<evidence type="ECO:0000256" key="2">
    <source>
        <dbReference type="ARBA" id="ARBA00022438"/>
    </source>
</evidence>
<dbReference type="PROSITE" id="PS00631">
    <property type="entry name" value="CYTOSOL_AP"/>
    <property type="match status" value="1"/>
</dbReference>
<evidence type="ECO:0000256" key="1">
    <source>
        <dbReference type="ARBA" id="ARBA00009528"/>
    </source>
</evidence>
<evidence type="ECO:0000313" key="8">
    <source>
        <dbReference type="Proteomes" id="UP000007463"/>
    </source>
</evidence>
<evidence type="ECO:0000256" key="5">
    <source>
        <dbReference type="ARBA" id="ARBA00023211"/>
    </source>
</evidence>
<dbReference type="GO" id="GO:0006508">
    <property type="term" value="P:proteolysis"/>
    <property type="evidence" value="ECO:0007669"/>
    <property type="project" value="UniProtKB-KW"/>
</dbReference>
<dbReference type="PANTHER" id="PTHR11963:SF23">
    <property type="entry name" value="CYTOSOL AMINOPEPTIDASE"/>
    <property type="match status" value="1"/>
</dbReference>
<dbReference type="GO" id="GO:0030145">
    <property type="term" value="F:manganese ion binding"/>
    <property type="evidence" value="ECO:0007669"/>
    <property type="project" value="InterPro"/>
</dbReference>
<dbReference type="InterPro" id="IPR043472">
    <property type="entry name" value="Macro_dom-like"/>
</dbReference>
<dbReference type="OrthoDB" id="9809354at2"/>
<keyword evidence="3" id="KW-0645">Protease</keyword>
<dbReference type="EMBL" id="CP002542">
    <property type="protein sequence ID" value="AEA43241.1"/>
    <property type="molecule type" value="Genomic_DNA"/>
</dbReference>
<sequence length="465" mass="50744">MNFNTSAVFDQQEGLVVLVGKKIEPQTKLPKVIAEELESFHKDADSQFLYLPIKGKHYVFIKDQATDEKQRIMGNKLRGALPKTVKSIFIDGGKSNSLLLAEGFALSNYQYLRYRKEATKEKFALESIDFSTKITPAVIAELTATVKAVFWARDLVNEPVSGLNATQLAESIEEKGKEAKFSVTILEKSKIEALKMGGLLSVNKGSIDPPTFTIIEYKPKKASNKKPIVLVGKGVVYDTGGLSLKPTAGSMDSMKSDMAGAAMMAGTIYAAAMMELPIHLIGLIPATDNRPGLNAYAPGDIITMYDGTTVEVLNTDAEGRMILADALAYSEKFKPELVIDAATLTGAAVRAIGSKASIIMGNADKKYFNLLNEAGMETYERVVEFPFWDDYYDEMKSKIADLNNIGSGYAGMITAGKFLEHFVKSPYIHMDIAGPAFLDKPQDYRGFGGTGTGIRLLISFLKKLA</sequence>
<feature type="domain" description="Cytosol aminopeptidase" evidence="6">
    <location>
        <begin position="314"/>
        <end position="321"/>
    </location>
</feature>
<proteinExistence type="inferred from homology"/>
<dbReference type="InterPro" id="IPR000819">
    <property type="entry name" value="Peptidase_M17_C"/>
</dbReference>
<comment type="similarity">
    <text evidence="1">Belongs to the peptidase M17 family.</text>
</comment>
<keyword evidence="8" id="KW-1185">Reference proteome</keyword>
<dbReference type="InterPro" id="IPR011356">
    <property type="entry name" value="Leucine_aapep/pepB"/>
</dbReference>
<accession>F2IC15</accession>
<dbReference type="eggNOG" id="COG0260">
    <property type="taxonomic scope" value="Bacteria"/>
</dbReference>
<organism evidence="7 8">
    <name type="scientific">Fluviicola taffensis (strain DSM 16823 / NCIMB 13979 / RW262)</name>
    <dbReference type="NCBI Taxonomy" id="755732"/>
    <lineage>
        <taxon>Bacteria</taxon>
        <taxon>Pseudomonadati</taxon>
        <taxon>Bacteroidota</taxon>
        <taxon>Flavobacteriia</taxon>
        <taxon>Flavobacteriales</taxon>
        <taxon>Crocinitomicaceae</taxon>
        <taxon>Fluviicola</taxon>
    </lineage>
</organism>
<dbReference type="RefSeq" id="WP_013686013.1">
    <property type="nucleotide sequence ID" value="NC_015321.1"/>
</dbReference>
<dbReference type="KEGG" id="fte:Fluta_1246"/>
<dbReference type="AlphaFoldDB" id="F2IC15"/>
<dbReference type="GO" id="GO:0070006">
    <property type="term" value="F:metalloaminopeptidase activity"/>
    <property type="evidence" value="ECO:0007669"/>
    <property type="project" value="InterPro"/>
</dbReference>
<evidence type="ECO:0000256" key="3">
    <source>
        <dbReference type="ARBA" id="ARBA00022670"/>
    </source>
</evidence>
<dbReference type="STRING" id="755732.Fluta_1246"/>
<reference evidence="7 8" key="1">
    <citation type="journal article" date="2011" name="Stand. Genomic Sci.">
        <title>Complete genome sequence of the gliding freshwater bacterium Fluviicola taffensis type strain (RW262).</title>
        <authorList>
            <person name="Woyke T."/>
            <person name="Chertkov O."/>
            <person name="Lapidus A."/>
            <person name="Nolan M."/>
            <person name="Lucas S."/>
            <person name="Del Rio T.G."/>
            <person name="Tice H."/>
            <person name="Cheng J.F."/>
            <person name="Tapia R."/>
            <person name="Han C."/>
            <person name="Goodwin L."/>
            <person name="Pitluck S."/>
            <person name="Liolios K."/>
            <person name="Pagani I."/>
            <person name="Ivanova N."/>
            <person name="Huntemann M."/>
            <person name="Mavromatis K."/>
            <person name="Mikhailova N."/>
            <person name="Pati A."/>
            <person name="Chen A."/>
            <person name="Palaniappan K."/>
            <person name="Land M."/>
            <person name="Hauser L."/>
            <person name="Brambilla E.M."/>
            <person name="Rohde M."/>
            <person name="Mwirichia R."/>
            <person name="Sikorski J."/>
            <person name="Tindall B.J."/>
            <person name="Goker M."/>
            <person name="Bristow J."/>
            <person name="Eisen J.A."/>
            <person name="Markowitz V."/>
            <person name="Hugenholtz P."/>
            <person name="Klenk H.P."/>
            <person name="Kyrpides N.C."/>
        </authorList>
    </citation>
    <scope>NUCLEOTIDE SEQUENCE [LARGE SCALE GENOMIC DNA]</scope>
    <source>
        <strain evidence="8">DSM 16823 / RW262 / RW262</strain>
    </source>
</reference>
<dbReference type="CDD" id="cd00433">
    <property type="entry name" value="Peptidase_M17"/>
    <property type="match status" value="1"/>
</dbReference>
<evidence type="ECO:0000313" key="7">
    <source>
        <dbReference type="EMBL" id="AEA43241.1"/>
    </source>
</evidence>
<dbReference type="SUPFAM" id="SSF53187">
    <property type="entry name" value="Zn-dependent exopeptidases"/>
    <property type="match status" value="1"/>
</dbReference>